<evidence type="ECO:0000313" key="4">
    <source>
        <dbReference type="Proteomes" id="UP001597349"/>
    </source>
</evidence>
<dbReference type="EMBL" id="JBHUGY010000003">
    <property type="protein sequence ID" value="MFD2052026.1"/>
    <property type="molecule type" value="Genomic_DNA"/>
</dbReference>
<gene>
    <name evidence="3" type="ORF">ACFSQT_02365</name>
</gene>
<dbReference type="Proteomes" id="UP001597349">
    <property type="component" value="Unassembled WGS sequence"/>
</dbReference>
<dbReference type="InterPro" id="IPR027417">
    <property type="entry name" value="P-loop_NTPase"/>
</dbReference>
<proteinExistence type="predicted"/>
<reference evidence="4" key="1">
    <citation type="journal article" date="2019" name="Int. J. Syst. Evol. Microbiol.">
        <title>The Global Catalogue of Microorganisms (GCM) 10K type strain sequencing project: providing services to taxonomists for standard genome sequencing and annotation.</title>
        <authorList>
            <consortium name="The Broad Institute Genomics Platform"/>
            <consortium name="The Broad Institute Genome Sequencing Center for Infectious Disease"/>
            <person name="Wu L."/>
            <person name="Ma J."/>
        </authorList>
    </citation>
    <scope>NUCLEOTIDE SEQUENCE [LARGE SCALE GENOMIC DNA]</scope>
    <source>
        <strain evidence="4">CGMCC 1.16226</strain>
    </source>
</reference>
<feature type="region of interest" description="Disordered" evidence="1">
    <location>
        <begin position="38"/>
        <end position="58"/>
    </location>
</feature>
<evidence type="ECO:0000256" key="1">
    <source>
        <dbReference type="SAM" id="MobiDB-lite"/>
    </source>
</evidence>
<sequence>MARGCTKDNCTVAETGICIAENPPATCSFRMKELADDVPVSPEPPLPKPERNPSLPHSRALTPELAQDLMCERYCTLVGILGDPDAGKTAALVSLYLLASKAKLKEFSFADSRTLMAFNEISQGALDWNEDDPPQQFTQHTELADDRMPGFLHLRLRRGEEKIDFLLPDLPGEWSQSFIDKNRKDRLQFLSRADVIWLMMDGSQLREPSTRQYVVHRMQLLIDRLRASVDPVPPLVLVLTRRDGGEVQASFVEPIIQEAEQQNLKISVAQIASFGDQGKVDPGYGIEALMRDCRAIAPDSTPTWPASGSDIEESRAMLRYRHLEHRG</sequence>
<dbReference type="InterPro" id="IPR045528">
    <property type="entry name" value="DO-GTPase2"/>
</dbReference>
<dbReference type="SUPFAM" id="SSF52540">
    <property type="entry name" value="P-loop containing nucleoside triphosphate hydrolases"/>
    <property type="match status" value="1"/>
</dbReference>
<feature type="domain" description="Double-GTPase 2" evidence="2">
    <location>
        <begin position="77"/>
        <end position="290"/>
    </location>
</feature>
<organism evidence="3 4">
    <name type="scientific">Mesorhizobium calcicola</name>
    <dbReference type="NCBI Taxonomy" id="1300310"/>
    <lineage>
        <taxon>Bacteria</taxon>
        <taxon>Pseudomonadati</taxon>
        <taxon>Pseudomonadota</taxon>
        <taxon>Alphaproteobacteria</taxon>
        <taxon>Hyphomicrobiales</taxon>
        <taxon>Phyllobacteriaceae</taxon>
        <taxon>Mesorhizobium</taxon>
    </lineage>
</organism>
<dbReference type="RefSeq" id="WP_379016828.1">
    <property type="nucleotide sequence ID" value="NZ_JBHUGY010000003.1"/>
</dbReference>
<protein>
    <recommendedName>
        <fullName evidence="2">Double-GTPase 2 domain-containing protein</fullName>
    </recommendedName>
</protein>
<dbReference type="Pfam" id="PF19993">
    <property type="entry name" value="DO-GTPase2"/>
    <property type="match status" value="1"/>
</dbReference>
<evidence type="ECO:0000313" key="3">
    <source>
        <dbReference type="EMBL" id="MFD2052026.1"/>
    </source>
</evidence>
<dbReference type="Gene3D" id="3.40.50.300">
    <property type="entry name" value="P-loop containing nucleotide triphosphate hydrolases"/>
    <property type="match status" value="1"/>
</dbReference>
<name>A0ABW4W621_9HYPH</name>
<evidence type="ECO:0000259" key="2">
    <source>
        <dbReference type="Pfam" id="PF19993"/>
    </source>
</evidence>
<accession>A0ABW4W621</accession>
<keyword evidence="4" id="KW-1185">Reference proteome</keyword>
<comment type="caution">
    <text evidence="3">The sequence shown here is derived from an EMBL/GenBank/DDBJ whole genome shotgun (WGS) entry which is preliminary data.</text>
</comment>